<reference evidence="1 2" key="1">
    <citation type="submission" date="2014-04" db="EMBL/GenBank/DDBJ databases">
        <title>Evolutionary Origins and Diversification of the Mycorrhizal Mutualists.</title>
        <authorList>
            <consortium name="DOE Joint Genome Institute"/>
            <consortium name="Mycorrhizal Genomics Consortium"/>
            <person name="Kohler A."/>
            <person name="Kuo A."/>
            <person name="Nagy L.G."/>
            <person name="Floudas D."/>
            <person name="Copeland A."/>
            <person name="Barry K.W."/>
            <person name="Cichocki N."/>
            <person name="Veneault-Fourrey C."/>
            <person name="LaButti K."/>
            <person name="Lindquist E.A."/>
            <person name="Lipzen A."/>
            <person name="Lundell T."/>
            <person name="Morin E."/>
            <person name="Murat C."/>
            <person name="Riley R."/>
            <person name="Ohm R."/>
            <person name="Sun H."/>
            <person name="Tunlid A."/>
            <person name="Henrissat B."/>
            <person name="Grigoriev I.V."/>
            <person name="Hibbett D.S."/>
            <person name="Martin F."/>
        </authorList>
    </citation>
    <scope>NUCLEOTIDE SEQUENCE [LARGE SCALE GENOMIC DNA]</scope>
    <source>
        <strain evidence="1 2">Koide BX008</strain>
    </source>
</reference>
<sequence>MQGPKSPGKETLLDKAKAKIQGFGTLLRPSRSRSSLGLSGSESKSQFEFALIEAQEYLPMTREMPQRKRTRYLLLPVDDRGAIYSRINQKHLPIPFNIRSRSMESTRRSLVAPEEEQIIYSAKEIGVPMSTCPSCEGIVDCDQ</sequence>
<dbReference type="Proteomes" id="UP000054549">
    <property type="component" value="Unassembled WGS sequence"/>
</dbReference>
<proteinExistence type="predicted"/>
<dbReference type="HOGENOM" id="CLU_1805697_0_0_1"/>
<organism evidence="1 2">
    <name type="scientific">Amanita muscaria (strain Koide BX008)</name>
    <dbReference type="NCBI Taxonomy" id="946122"/>
    <lineage>
        <taxon>Eukaryota</taxon>
        <taxon>Fungi</taxon>
        <taxon>Dikarya</taxon>
        <taxon>Basidiomycota</taxon>
        <taxon>Agaricomycotina</taxon>
        <taxon>Agaricomycetes</taxon>
        <taxon>Agaricomycetidae</taxon>
        <taxon>Agaricales</taxon>
        <taxon>Pluteineae</taxon>
        <taxon>Amanitaceae</taxon>
        <taxon>Amanita</taxon>
    </lineage>
</organism>
<name>A0A0C2WZI8_AMAMK</name>
<dbReference type="AlphaFoldDB" id="A0A0C2WZI8"/>
<dbReference type="InParanoid" id="A0A0C2WZI8"/>
<gene>
    <name evidence="1" type="ORF">M378DRAFT_179958</name>
</gene>
<evidence type="ECO:0000313" key="2">
    <source>
        <dbReference type="Proteomes" id="UP000054549"/>
    </source>
</evidence>
<keyword evidence="2" id="KW-1185">Reference proteome</keyword>
<accession>A0A0C2WZI8</accession>
<protein>
    <submittedName>
        <fullName evidence="1">Uncharacterized protein</fullName>
    </submittedName>
</protein>
<evidence type="ECO:0000313" key="1">
    <source>
        <dbReference type="EMBL" id="KIL61833.1"/>
    </source>
</evidence>
<dbReference type="EMBL" id="KN818279">
    <property type="protein sequence ID" value="KIL61833.1"/>
    <property type="molecule type" value="Genomic_DNA"/>
</dbReference>